<gene>
    <name evidence="1" type="ORF">CD943_15815</name>
</gene>
<dbReference type="RefSeq" id="WP_088411658.1">
    <property type="nucleotide sequence ID" value="NZ_CP021995.1"/>
</dbReference>
<evidence type="ECO:0000313" key="1">
    <source>
        <dbReference type="EMBL" id="ASD28232.1"/>
    </source>
</evidence>
<dbReference type="Proteomes" id="UP000197024">
    <property type="component" value="Chromosome"/>
</dbReference>
<sequence>MLTFCAAAIGTFGLSCDTLAQVQSSERSTLLSDLSECRAMPDAAVRLACFDRTADALDTAERQGELVVMERQQIREARRQLFGFSAPALPALFSRGGGGTDAEPEVDSLETTLVSAGQDHEGKWTFRLADGGEWRQIDSAPVRFQNRSGMEVRVRRAALGSYLLTAGKSRAVRVKRQ</sequence>
<proteinExistence type="predicted"/>
<accession>A0A1Z3M1E1</accession>
<dbReference type="PIRSF" id="PIRSF032038">
    <property type="entry name" value="UCP023238"/>
    <property type="match status" value="1"/>
</dbReference>
<evidence type="ECO:0000313" key="2">
    <source>
        <dbReference type="Proteomes" id="UP000197024"/>
    </source>
</evidence>
<organism evidence="1 2">
    <name type="scientific">Brevundimonas diminuta</name>
    <name type="common">Pseudomonas diminuta</name>
    <dbReference type="NCBI Taxonomy" id="293"/>
    <lineage>
        <taxon>Bacteria</taxon>
        <taxon>Pseudomonadati</taxon>
        <taxon>Pseudomonadota</taxon>
        <taxon>Alphaproteobacteria</taxon>
        <taxon>Caulobacterales</taxon>
        <taxon>Caulobacteraceae</taxon>
        <taxon>Brevundimonas</taxon>
    </lineage>
</organism>
<protein>
    <submittedName>
        <fullName evidence="1">Uncharacterized protein</fullName>
    </submittedName>
</protein>
<name>A0A1Z3M1E1_BREDI</name>
<reference evidence="1 2" key="2">
    <citation type="submission" date="2017-06" db="EMBL/GenBank/DDBJ databases">
        <authorList>
            <person name="Kim H.J."/>
            <person name="Triplett B.A."/>
        </authorList>
    </citation>
    <scope>NUCLEOTIDE SEQUENCE [LARGE SCALE GENOMIC DNA]</scope>
    <source>
        <strain evidence="1 2">BZC3</strain>
    </source>
</reference>
<dbReference type="InterPro" id="IPR016987">
    <property type="entry name" value="UCP023238"/>
</dbReference>
<dbReference type="EMBL" id="CP021995">
    <property type="protein sequence ID" value="ASD28232.1"/>
    <property type="molecule type" value="Genomic_DNA"/>
</dbReference>
<reference evidence="1 2" key="1">
    <citation type="submission" date="2017-06" db="EMBL/GenBank/DDBJ databases">
        <title>Biodegradation of gentamicin by bacterial consortia AMQD4 in synthetic medium and raw gentamicin sewage.</title>
        <authorList>
            <person name="Chang H."/>
            <person name="Feng Y."/>
            <person name="Li Z."/>
            <person name="Xue J."/>
            <person name="Cheng D."/>
        </authorList>
    </citation>
    <scope>NUCLEOTIDE SEQUENCE [LARGE SCALE GENOMIC DNA]</scope>
    <source>
        <strain evidence="1 2">BZC3</strain>
    </source>
</reference>
<dbReference type="AlphaFoldDB" id="A0A1Z3M1E1"/>